<evidence type="ECO:0000313" key="1">
    <source>
        <dbReference type="EMBL" id="RXH39751.1"/>
    </source>
</evidence>
<comment type="caution">
    <text evidence="1">The sequence shown here is derived from an EMBL/GenBank/DDBJ whole genome shotgun (WGS) entry which is preliminary data.</text>
</comment>
<organism evidence="1 2">
    <name type="scientific">Bradyrhizobium zhanjiangense</name>
    <dbReference type="NCBI Taxonomy" id="1325107"/>
    <lineage>
        <taxon>Bacteria</taxon>
        <taxon>Pseudomonadati</taxon>
        <taxon>Pseudomonadota</taxon>
        <taxon>Alphaproteobacteria</taxon>
        <taxon>Hyphomicrobiales</taxon>
        <taxon>Nitrobacteraceae</taxon>
        <taxon>Bradyrhizobium</taxon>
    </lineage>
</organism>
<dbReference type="EMBL" id="LBJM01000047">
    <property type="protein sequence ID" value="RXH39751.1"/>
    <property type="molecule type" value="Genomic_DNA"/>
</dbReference>
<reference evidence="1 2" key="1">
    <citation type="submission" date="2015-04" db="EMBL/GenBank/DDBJ databases">
        <title>Comparative genomics of rhizobia nodulating Arachis hypogaea in China.</title>
        <authorList>
            <person name="Li Y."/>
        </authorList>
    </citation>
    <scope>NUCLEOTIDE SEQUENCE [LARGE SCALE GENOMIC DNA]</scope>
    <source>
        <strain evidence="1 2">CCBAU 51787</strain>
    </source>
</reference>
<gene>
    <name evidence="1" type="ORF">XH94_17975</name>
</gene>
<dbReference type="Proteomes" id="UP000290565">
    <property type="component" value="Unassembled WGS sequence"/>
</dbReference>
<accession>A0A4Q0SNQ4</accession>
<name>A0A4Q0SNQ4_9BRAD</name>
<sequence length="176" mass="20255">MFSGTTERAWSFLLSATLKAGLPPLSDAMVTTRTIPFSRSSTTAMMTRPGRVLLLKRTMSLSWSRKYGRTIWTTIFRSECPHRRSQAPLRSDAEAVTDQEHPDHQLGIDRRSTDAAIERRQVPPDLFKIDKPVNQPQQVISRDMSFERELIEQRGLFDLPMPHHDLQSCQLDRLNH</sequence>
<protein>
    <submittedName>
        <fullName evidence="1">Uncharacterized protein</fullName>
    </submittedName>
</protein>
<proteinExistence type="predicted"/>
<dbReference type="AlphaFoldDB" id="A0A4Q0SNQ4"/>
<evidence type="ECO:0000313" key="2">
    <source>
        <dbReference type="Proteomes" id="UP000290565"/>
    </source>
</evidence>